<dbReference type="InterPro" id="IPR005184">
    <property type="entry name" value="DUF306_Meta_HslJ"/>
</dbReference>
<dbReference type="InterPro" id="IPR038670">
    <property type="entry name" value="HslJ-like_sf"/>
</dbReference>
<dbReference type="Gene3D" id="2.40.128.270">
    <property type="match status" value="2"/>
</dbReference>
<gene>
    <name evidence="2" type="ORF">BC792_115102</name>
</gene>
<dbReference type="PANTHER" id="PTHR35535:SF1">
    <property type="entry name" value="HEAT SHOCK PROTEIN HSLJ"/>
    <property type="match status" value="1"/>
</dbReference>
<dbReference type="Pfam" id="PF03724">
    <property type="entry name" value="META"/>
    <property type="match status" value="2"/>
</dbReference>
<evidence type="ECO:0000313" key="3">
    <source>
        <dbReference type="Proteomes" id="UP000325105"/>
    </source>
</evidence>
<keyword evidence="3" id="KW-1185">Reference proteome</keyword>
<proteinExistence type="predicted"/>
<dbReference type="PANTHER" id="PTHR35535">
    <property type="entry name" value="HEAT SHOCK PROTEIN HSLJ"/>
    <property type="match status" value="1"/>
</dbReference>
<dbReference type="InterPro" id="IPR053147">
    <property type="entry name" value="Hsp_HslJ-like"/>
</dbReference>
<evidence type="ECO:0000313" key="2">
    <source>
        <dbReference type="EMBL" id="TYP93000.1"/>
    </source>
</evidence>
<dbReference type="AlphaFoldDB" id="A0A5S5DAJ6"/>
<dbReference type="EMBL" id="VNHX01000015">
    <property type="protein sequence ID" value="TYP93000.1"/>
    <property type="molecule type" value="Genomic_DNA"/>
</dbReference>
<accession>A0A5S5DAJ6</accession>
<organism evidence="2 3">
    <name type="scientific">Sphingobacterium allocomposti</name>
    <dbReference type="NCBI Taxonomy" id="415956"/>
    <lineage>
        <taxon>Bacteria</taxon>
        <taxon>Pseudomonadati</taxon>
        <taxon>Bacteroidota</taxon>
        <taxon>Sphingobacteriia</taxon>
        <taxon>Sphingobacteriales</taxon>
        <taxon>Sphingobacteriaceae</taxon>
        <taxon>Sphingobacterium</taxon>
    </lineage>
</organism>
<name>A0A5S5DAJ6_9SPHI</name>
<keyword evidence="2" id="KW-0346">Stress response</keyword>
<dbReference type="Proteomes" id="UP000325105">
    <property type="component" value="Unassembled WGS sequence"/>
</dbReference>
<sequence>MALAGLVLLGSCSMNRVAEKATSDITEKKWQLIELEGKPVADRVNGKMPYLELRKEDKRYSASGGCNGIGGTYEWTKNGGVKFSRGMSTMMACPDMTAERGLNHMFEKADRYRLENDTLIFSQGNGAAIAKFKLAGEEASADAAALQGTWELNYIQDPNGKRFDELYAERKPTITFDAGLGNVSGNSSCNNFSGKVTVKEQTIQFSPLAMTKMACQGDGESVFMGALGKVDTFDVQENSLTFIAGGTAVMRFQRK</sequence>
<reference evidence="2 3" key="1">
    <citation type="submission" date="2019-07" db="EMBL/GenBank/DDBJ databases">
        <title>Genomic Encyclopedia of Archaeal and Bacterial Type Strains, Phase II (KMG-II): from individual species to whole genera.</title>
        <authorList>
            <person name="Goeker M."/>
        </authorList>
    </citation>
    <scope>NUCLEOTIDE SEQUENCE [LARGE SCALE GENOMIC DNA]</scope>
    <source>
        <strain evidence="2 3">DSM 18850</strain>
    </source>
</reference>
<comment type="caution">
    <text evidence="2">The sequence shown here is derived from an EMBL/GenBank/DDBJ whole genome shotgun (WGS) entry which is preliminary data.</text>
</comment>
<feature type="domain" description="DUF306" evidence="1">
    <location>
        <begin position="146"/>
        <end position="252"/>
    </location>
</feature>
<evidence type="ECO:0000259" key="1">
    <source>
        <dbReference type="Pfam" id="PF03724"/>
    </source>
</evidence>
<protein>
    <submittedName>
        <fullName evidence="2">Heat shock protein HslJ</fullName>
    </submittedName>
</protein>
<feature type="domain" description="DUF306" evidence="1">
    <location>
        <begin position="23"/>
        <end position="133"/>
    </location>
</feature>